<feature type="coiled-coil region" evidence="7">
    <location>
        <begin position="230"/>
        <end position="267"/>
    </location>
</feature>
<evidence type="ECO:0000259" key="8">
    <source>
        <dbReference type="PROSITE" id="PS51294"/>
    </source>
</evidence>
<evidence type="ECO:0000256" key="3">
    <source>
        <dbReference type="ARBA" id="ARBA00023015"/>
    </source>
</evidence>
<feature type="domain" description="HTH myb-type" evidence="8">
    <location>
        <begin position="142"/>
        <end position="200"/>
    </location>
</feature>
<dbReference type="EMBL" id="OZ021739">
    <property type="protein sequence ID" value="CAK9322416.1"/>
    <property type="molecule type" value="Genomic_DNA"/>
</dbReference>
<dbReference type="PANTHER" id="PTHR31499">
    <property type="entry name" value="MYB FAMILY TRANSCRIPTION FACTOR PHL11"/>
    <property type="match status" value="1"/>
</dbReference>
<dbReference type="Pfam" id="PF14379">
    <property type="entry name" value="Myb_CC_LHEQLE"/>
    <property type="match status" value="1"/>
</dbReference>
<dbReference type="NCBIfam" id="TIGR01557">
    <property type="entry name" value="myb_SHAQKYF"/>
    <property type="match status" value="1"/>
</dbReference>
<comment type="subcellular location">
    <subcellularLocation>
        <location evidence="1">Nucleus</location>
    </subcellularLocation>
</comment>
<evidence type="ECO:0000256" key="6">
    <source>
        <dbReference type="ARBA" id="ARBA00023242"/>
    </source>
</evidence>
<evidence type="ECO:0000256" key="5">
    <source>
        <dbReference type="ARBA" id="ARBA00023163"/>
    </source>
</evidence>
<evidence type="ECO:0000256" key="7">
    <source>
        <dbReference type="SAM" id="Coils"/>
    </source>
</evidence>
<dbReference type="Gene3D" id="1.10.10.60">
    <property type="entry name" value="Homeodomain-like"/>
    <property type="match status" value="1"/>
</dbReference>
<dbReference type="InterPro" id="IPR017930">
    <property type="entry name" value="Myb_dom"/>
</dbReference>
<sequence length="283" mass="33244">MATLCPYHYKKVDQTASHIFLHIPLYCFTFACIPSYDYAMNLNMNDYNGFCPLSYLDSPFHDFYAFEGYQTFSETESSFASSNINDHQHHFHISSSSFHSPNHQEAQHQSSYCQEFNDEYRSWSYEELMPNDNEKSKSKITSKTRMKWTEELHQKFINCIDQLGGAQKATPKQLLHLMKTKGLTIIHIKSHLQKYRISQHIQEFSEGKSERQINKSGLMHCNQNLVKQLMEAVRQQLDTQRSLNEQLEIQKNLISDIEEQMKQLTGVLELRRKPIVFRNDEGD</sequence>
<reference evidence="9 10" key="1">
    <citation type="submission" date="2024-03" db="EMBL/GenBank/DDBJ databases">
        <authorList>
            <person name="Gkanogiannis A."/>
            <person name="Becerra Lopez-Lavalle L."/>
        </authorList>
    </citation>
    <scope>NUCLEOTIDE SEQUENCE [LARGE SCALE GENOMIC DNA]</scope>
</reference>
<name>A0ABP0YTQ2_9ROSI</name>
<keyword evidence="3" id="KW-0805">Transcription regulation</keyword>
<keyword evidence="5" id="KW-0804">Transcription</keyword>
<dbReference type="SUPFAM" id="SSF46689">
    <property type="entry name" value="Homeodomain-like"/>
    <property type="match status" value="1"/>
</dbReference>
<dbReference type="InterPro" id="IPR006447">
    <property type="entry name" value="Myb_dom_plants"/>
</dbReference>
<dbReference type="PROSITE" id="PS51294">
    <property type="entry name" value="HTH_MYB"/>
    <property type="match status" value="1"/>
</dbReference>
<dbReference type="InterPro" id="IPR009057">
    <property type="entry name" value="Homeodomain-like_sf"/>
</dbReference>
<evidence type="ECO:0000313" key="9">
    <source>
        <dbReference type="EMBL" id="CAK9322416.1"/>
    </source>
</evidence>
<organism evidence="9 10">
    <name type="scientific">Citrullus colocynthis</name>
    <name type="common">colocynth</name>
    <dbReference type="NCBI Taxonomy" id="252529"/>
    <lineage>
        <taxon>Eukaryota</taxon>
        <taxon>Viridiplantae</taxon>
        <taxon>Streptophyta</taxon>
        <taxon>Embryophyta</taxon>
        <taxon>Tracheophyta</taxon>
        <taxon>Spermatophyta</taxon>
        <taxon>Magnoliopsida</taxon>
        <taxon>eudicotyledons</taxon>
        <taxon>Gunneridae</taxon>
        <taxon>Pentapetalae</taxon>
        <taxon>rosids</taxon>
        <taxon>fabids</taxon>
        <taxon>Cucurbitales</taxon>
        <taxon>Cucurbitaceae</taxon>
        <taxon>Benincaseae</taxon>
        <taxon>Citrullus</taxon>
    </lineage>
</organism>
<keyword evidence="10" id="KW-1185">Reference proteome</keyword>
<proteinExistence type="inferred from homology"/>
<comment type="similarity">
    <text evidence="2">Belongs to the MYB-CC family.</text>
</comment>
<accession>A0ABP0YTQ2</accession>
<evidence type="ECO:0000256" key="4">
    <source>
        <dbReference type="ARBA" id="ARBA00023054"/>
    </source>
</evidence>
<dbReference type="InterPro" id="IPR001005">
    <property type="entry name" value="SANT/Myb"/>
</dbReference>
<evidence type="ECO:0000256" key="2">
    <source>
        <dbReference type="ARBA" id="ARBA00006783"/>
    </source>
</evidence>
<keyword evidence="4 7" id="KW-0175">Coiled coil</keyword>
<dbReference type="Pfam" id="PF00249">
    <property type="entry name" value="Myb_DNA-binding"/>
    <property type="match status" value="1"/>
</dbReference>
<evidence type="ECO:0000256" key="1">
    <source>
        <dbReference type="ARBA" id="ARBA00004123"/>
    </source>
</evidence>
<dbReference type="Proteomes" id="UP001642487">
    <property type="component" value="Chromosome 5"/>
</dbReference>
<dbReference type="PANTHER" id="PTHR31499:SF80">
    <property type="entry name" value="HTH MYB-TYPE DOMAIN-CONTAINING PROTEIN"/>
    <property type="match status" value="1"/>
</dbReference>
<evidence type="ECO:0000313" key="10">
    <source>
        <dbReference type="Proteomes" id="UP001642487"/>
    </source>
</evidence>
<keyword evidence="6" id="KW-0539">Nucleus</keyword>
<gene>
    <name evidence="9" type="ORF">CITCOLO1_LOCUS14562</name>
</gene>
<dbReference type="InterPro" id="IPR025756">
    <property type="entry name" value="Myb_CC_LHEQLE"/>
</dbReference>
<protein>
    <recommendedName>
        <fullName evidence="8">HTH myb-type domain-containing protein</fullName>
    </recommendedName>
</protein>
<dbReference type="InterPro" id="IPR046955">
    <property type="entry name" value="PHR1-like"/>
</dbReference>